<evidence type="ECO:0000313" key="1">
    <source>
        <dbReference type="EMBL" id="GFD32007.1"/>
    </source>
</evidence>
<comment type="caution">
    <text evidence="1">The sequence shown here is derived from an EMBL/GenBank/DDBJ whole genome shotgun (WGS) entry which is preliminary data.</text>
</comment>
<gene>
    <name evidence="1" type="ORF">Tci_903976</name>
</gene>
<reference evidence="1" key="1">
    <citation type="journal article" date="2019" name="Sci. Rep.">
        <title>Draft genome of Tanacetum cinerariifolium, the natural source of mosquito coil.</title>
        <authorList>
            <person name="Yamashiro T."/>
            <person name="Shiraishi A."/>
            <person name="Satake H."/>
            <person name="Nakayama K."/>
        </authorList>
    </citation>
    <scope>NUCLEOTIDE SEQUENCE</scope>
</reference>
<organism evidence="1">
    <name type="scientific">Tanacetum cinerariifolium</name>
    <name type="common">Dalmatian daisy</name>
    <name type="synonym">Chrysanthemum cinerariifolium</name>
    <dbReference type="NCBI Taxonomy" id="118510"/>
    <lineage>
        <taxon>Eukaryota</taxon>
        <taxon>Viridiplantae</taxon>
        <taxon>Streptophyta</taxon>
        <taxon>Embryophyta</taxon>
        <taxon>Tracheophyta</taxon>
        <taxon>Spermatophyta</taxon>
        <taxon>Magnoliopsida</taxon>
        <taxon>eudicotyledons</taxon>
        <taxon>Gunneridae</taxon>
        <taxon>Pentapetalae</taxon>
        <taxon>asterids</taxon>
        <taxon>campanulids</taxon>
        <taxon>Asterales</taxon>
        <taxon>Asteraceae</taxon>
        <taxon>Asteroideae</taxon>
        <taxon>Anthemideae</taxon>
        <taxon>Anthemidinae</taxon>
        <taxon>Tanacetum</taxon>
    </lineage>
</organism>
<name>A0A699VA77_TANCI</name>
<feature type="non-terminal residue" evidence="1">
    <location>
        <position position="48"/>
    </location>
</feature>
<accession>A0A699VA77</accession>
<proteinExistence type="predicted"/>
<dbReference type="AlphaFoldDB" id="A0A699VA77"/>
<dbReference type="EMBL" id="BKCJ011419697">
    <property type="protein sequence ID" value="GFD32007.1"/>
    <property type="molecule type" value="Genomic_DNA"/>
</dbReference>
<protein>
    <submittedName>
        <fullName evidence="1">Uncharacterized protein</fullName>
    </submittedName>
</protein>
<sequence>MFLLAEKRYPLTHFTLEQMLNNVRLEVEEESETYLELLRLVRRQLDEG</sequence>